<sequence length="279" mass="32043">MELDQSYSTTVSDYCEDTFESFSEEEEKEEACRQYENELFESYCSTEESEWPAVSDISESIWQPASQDDEGDQSELLDSATTEKELTGKWISRLKNKEANIKQGKSIIKTHTKITEESNEELDALHSFCTIKINQIHDQLNVKQSNSHKYKVLQHGFTSRKPVTGGVNCTIPDQLVNRIYLKNISETMKQVTETKVHQPSECPDCKKKGTELAKISFLRRKKTLVEEALLQDKLEQQIYVKDSLTLIGEIHESLPKLSEDPSTIWQRLNEKGQNSSDEH</sequence>
<name>A0A8C8RP85_9SAUR</name>
<accession>A0A8C8RP85</accession>
<proteinExistence type="predicted"/>
<dbReference type="Proteomes" id="UP000694393">
    <property type="component" value="Unplaced"/>
</dbReference>
<protein>
    <submittedName>
        <fullName evidence="1">Chromosome 8 open reading frame 48</fullName>
    </submittedName>
</protein>
<dbReference type="Ensembl" id="ENSPCET00000008127.1">
    <property type="protein sequence ID" value="ENSPCEP00000007849.1"/>
    <property type="gene ID" value="ENSPCEG00000006294.1"/>
</dbReference>
<reference evidence="1" key="2">
    <citation type="submission" date="2025-09" db="UniProtKB">
        <authorList>
            <consortium name="Ensembl"/>
        </authorList>
    </citation>
    <scope>IDENTIFICATION</scope>
</reference>
<reference evidence="1" key="1">
    <citation type="submission" date="2025-08" db="UniProtKB">
        <authorList>
            <consortium name="Ensembl"/>
        </authorList>
    </citation>
    <scope>IDENTIFICATION</scope>
</reference>
<evidence type="ECO:0000313" key="2">
    <source>
        <dbReference type="Proteomes" id="UP000694393"/>
    </source>
</evidence>
<dbReference type="AlphaFoldDB" id="A0A8C8RP85"/>
<dbReference type="PANTHER" id="PTHR35256:SF1">
    <property type="entry name" value="EXPRESSED SEQUENCE AI429214"/>
    <property type="match status" value="1"/>
</dbReference>
<keyword evidence="2" id="KW-1185">Reference proteome</keyword>
<organism evidence="1 2">
    <name type="scientific">Pelusios castaneus</name>
    <name type="common">West African mud turtle</name>
    <dbReference type="NCBI Taxonomy" id="367368"/>
    <lineage>
        <taxon>Eukaryota</taxon>
        <taxon>Metazoa</taxon>
        <taxon>Chordata</taxon>
        <taxon>Craniata</taxon>
        <taxon>Vertebrata</taxon>
        <taxon>Euteleostomi</taxon>
        <taxon>Archelosauria</taxon>
        <taxon>Testudinata</taxon>
        <taxon>Testudines</taxon>
        <taxon>Pleurodira</taxon>
        <taxon>Pelomedusidae</taxon>
        <taxon>Pelusios</taxon>
    </lineage>
</organism>
<dbReference type="InterPro" id="IPR027932">
    <property type="entry name" value="DUF4606"/>
</dbReference>
<dbReference type="PANTHER" id="PTHR35256">
    <property type="entry name" value="CHROMOSOME 8 OPEN READING FRAME 48"/>
    <property type="match status" value="1"/>
</dbReference>
<dbReference type="Pfam" id="PF15379">
    <property type="entry name" value="DUF4606"/>
    <property type="match status" value="1"/>
</dbReference>
<evidence type="ECO:0000313" key="1">
    <source>
        <dbReference type="Ensembl" id="ENSPCEP00000007849.1"/>
    </source>
</evidence>